<dbReference type="SUPFAM" id="SSF74650">
    <property type="entry name" value="Galactose mutarotase-like"/>
    <property type="match status" value="1"/>
</dbReference>
<dbReference type="GO" id="GO:0016853">
    <property type="term" value="F:isomerase activity"/>
    <property type="evidence" value="ECO:0007669"/>
    <property type="project" value="InterPro"/>
</dbReference>
<organism evidence="1 2">
    <name type="scientific">Cutibacterium modestum</name>
    <dbReference type="NCBI Taxonomy" id="2559073"/>
    <lineage>
        <taxon>Bacteria</taxon>
        <taxon>Bacillati</taxon>
        <taxon>Actinomycetota</taxon>
        <taxon>Actinomycetes</taxon>
        <taxon>Propionibacteriales</taxon>
        <taxon>Propionibacteriaceae</taxon>
        <taxon>Cutibacterium</taxon>
    </lineage>
</organism>
<dbReference type="Proteomes" id="UP000825072">
    <property type="component" value="Chromosome 1"/>
</dbReference>
<proteinExistence type="predicted"/>
<dbReference type="InterPro" id="IPR008183">
    <property type="entry name" value="Aldose_1/G6P_1-epimerase"/>
</dbReference>
<accession>A0AAD1KRB2</accession>
<dbReference type="Pfam" id="PF01263">
    <property type="entry name" value="Aldose_epim"/>
    <property type="match status" value="1"/>
</dbReference>
<reference evidence="1" key="1">
    <citation type="submission" date="2021-06" db="EMBL/GenBank/DDBJ databases">
        <title>Genome sequence of Cutibacterium modestum strain KB17-24694.</title>
        <authorList>
            <person name="Dekio I."/>
            <person name="Asahina A."/>
            <person name="Nishida M."/>
        </authorList>
    </citation>
    <scope>NUCLEOTIDE SEQUENCE</scope>
    <source>
        <strain evidence="1">KB17-24694</strain>
    </source>
</reference>
<dbReference type="PANTHER" id="PTHR11122:SF13">
    <property type="entry name" value="GLUCOSE-6-PHOSPHATE 1-EPIMERASE"/>
    <property type="match status" value="1"/>
</dbReference>
<evidence type="ECO:0000313" key="2">
    <source>
        <dbReference type="Proteomes" id="UP000825072"/>
    </source>
</evidence>
<dbReference type="InterPro" id="IPR014718">
    <property type="entry name" value="GH-type_carb-bd"/>
</dbReference>
<dbReference type="InterPro" id="IPR011013">
    <property type="entry name" value="Gal_mutarotase_sf_dom"/>
</dbReference>
<sequence length="240" mass="25950">MLAWKADGKPVIWFDAEHAHESEAVIRGGIPLCAPWFGHGPNNDQNPQHGLARRSDFAVTVADPFRVIGTAETALIGIRHEVVMADAALEMTLSLTNHDHKPRTVEGMWHTYLRVGDAGQARVRGIQGADWHNFATGEKGGFNADELVLAPDTDTVIQGVGPALTLVDPAWGRQIRLETTGCPSAVIWNPRSSSATGDNPTAQAWRDFVCVETGVCKDNAVVLAPDRGLTMSMRISVKTL</sequence>
<dbReference type="GO" id="GO:0030246">
    <property type="term" value="F:carbohydrate binding"/>
    <property type="evidence" value="ECO:0007669"/>
    <property type="project" value="InterPro"/>
</dbReference>
<evidence type="ECO:0000313" key="1">
    <source>
        <dbReference type="EMBL" id="BCY26194.1"/>
    </source>
</evidence>
<protein>
    <submittedName>
        <fullName evidence="1">D-hexose-6-phosphate mutarotase</fullName>
    </submittedName>
</protein>
<dbReference type="GO" id="GO:0005975">
    <property type="term" value="P:carbohydrate metabolic process"/>
    <property type="evidence" value="ECO:0007669"/>
    <property type="project" value="InterPro"/>
</dbReference>
<name>A0AAD1KRB2_9ACTN</name>
<gene>
    <name evidence="1" type="ORF">KB1_21840</name>
</gene>
<dbReference type="PANTHER" id="PTHR11122">
    <property type="entry name" value="APOSPORY-ASSOCIATED PROTEIN C-RELATED"/>
    <property type="match status" value="1"/>
</dbReference>
<dbReference type="EMBL" id="AP024747">
    <property type="protein sequence ID" value="BCY26194.1"/>
    <property type="molecule type" value="Genomic_DNA"/>
</dbReference>
<dbReference type="AlphaFoldDB" id="A0AAD1KRB2"/>
<dbReference type="Gene3D" id="2.70.98.10">
    <property type="match status" value="1"/>
</dbReference>